<proteinExistence type="predicted"/>
<evidence type="ECO:0000313" key="1">
    <source>
        <dbReference type="EMBL" id="MCQ6956448.1"/>
    </source>
</evidence>
<organism evidence="1 2">
    <name type="scientific">Mucilaginibacter aquariorum</name>
    <dbReference type="NCBI Taxonomy" id="2967225"/>
    <lineage>
        <taxon>Bacteria</taxon>
        <taxon>Pseudomonadati</taxon>
        <taxon>Bacteroidota</taxon>
        <taxon>Sphingobacteriia</taxon>
        <taxon>Sphingobacteriales</taxon>
        <taxon>Sphingobacteriaceae</taxon>
        <taxon>Mucilaginibacter</taxon>
    </lineage>
</organism>
<name>A0ABT1SVT6_9SPHI</name>
<dbReference type="EMBL" id="JANHOH010000001">
    <property type="protein sequence ID" value="MCQ6956448.1"/>
    <property type="molecule type" value="Genomic_DNA"/>
</dbReference>
<evidence type="ECO:0000313" key="2">
    <source>
        <dbReference type="Proteomes" id="UP001204376"/>
    </source>
</evidence>
<gene>
    <name evidence="1" type="ORF">NPE20_00685</name>
</gene>
<dbReference type="RefSeq" id="WP_256536664.1">
    <property type="nucleotide sequence ID" value="NZ_JANHOH010000001.1"/>
</dbReference>
<comment type="caution">
    <text evidence="1">The sequence shown here is derived from an EMBL/GenBank/DDBJ whole genome shotgun (WGS) entry which is preliminary data.</text>
</comment>
<keyword evidence="2" id="KW-1185">Reference proteome</keyword>
<accession>A0ABT1SVT6</accession>
<protein>
    <submittedName>
        <fullName evidence="1">Uncharacterized protein</fullName>
    </submittedName>
</protein>
<reference evidence="1 2" key="1">
    <citation type="submission" date="2022-07" db="EMBL/GenBank/DDBJ databases">
        <title>Mucilaginibacter sp. JC4.</title>
        <authorList>
            <person name="Le V."/>
            <person name="Ko S.-R."/>
            <person name="Ahn C.-Y."/>
            <person name="Oh H.-M."/>
        </authorList>
    </citation>
    <scope>NUCLEOTIDE SEQUENCE [LARGE SCALE GENOMIC DNA]</scope>
    <source>
        <strain evidence="1 2">JC4</strain>
    </source>
</reference>
<sequence length="276" mass="31548">MNTDPQGIIAMNLANNLSYLNIESANLKAYEIKYPLEGKAMLPKDPTVFIDIFVAKPGPDQLKGLVDRMDRSQSNLQKNLYKKIEEETRNGYDGIVKMLTANNLDEQKLASGRLEFFPLISATLANYLNEVRNFNDAFVTLSTSLNSKPAYDQFSNAIYRYNEIFELLNNNKNTYEQAIATYWNSKELSLKFNNLVDYAIEDLHKPYVLEINYTLINRIYAANNETNKKERARLQNNLTKDMTEISSNMTRKINGLGERITAMNGLLNNNGTIKIN</sequence>
<dbReference type="Proteomes" id="UP001204376">
    <property type="component" value="Unassembled WGS sequence"/>
</dbReference>